<sequence length="85" mass="9178">MPRHGVPGSSRYAMALHPYPGACTRIMPRIMSGTFVLHMVAVMPDALRGAAVRGTGLRAPSWRTRNARLARMLFHLSPLGAAQPG</sequence>
<dbReference type="EnsemblBacteria" id="AAS95832">
    <property type="protein sequence ID" value="AAS95832"/>
    <property type="gene ID" value="DVU_1354"/>
</dbReference>
<dbReference type="HOGENOM" id="CLU_2715874_0_0_7"/>
<organism evidence="1 2">
    <name type="scientific">Nitratidesulfovibrio vulgaris (strain ATCC 29579 / DSM 644 / CCUG 34227 / NCIMB 8303 / VKM B-1760 / Hildenborough)</name>
    <name type="common">Desulfovibrio vulgaris</name>
    <dbReference type="NCBI Taxonomy" id="882"/>
    <lineage>
        <taxon>Bacteria</taxon>
        <taxon>Pseudomonadati</taxon>
        <taxon>Thermodesulfobacteriota</taxon>
        <taxon>Desulfovibrionia</taxon>
        <taxon>Desulfovibrionales</taxon>
        <taxon>Desulfovibrionaceae</taxon>
        <taxon>Nitratidesulfovibrio</taxon>
    </lineage>
</organism>
<dbReference type="STRING" id="882.DVU_1354"/>
<keyword evidence="2" id="KW-1185">Reference proteome</keyword>
<accession>Q72CC9</accession>
<dbReference type="KEGG" id="dvu:DVU_1354"/>
<dbReference type="Proteomes" id="UP000002194">
    <property type="component" value="Chromosome"/>
</dbReference>
<evidence type="ECO:0000313" key="1">
    <source>
        <dbReference type="EMBL" id="AAS95832.1"/>
    </source>
</evidence>
<dbReference type="PaxDb" id="882-DVU_1354"/>
<gene>
    <name evidence="1" type="ordered locus">DVU_1354</name>
</gene>
<name>Q72CC9_NITV2</name>
<evidence type="ECO:0000313" key="2">
    <source>
        <dbReference type="Proteomes" id="UP000002194"/>
    </source>
</evidence>
<dbReference type="AlphaFoldDB" id="Q72CC9"/>
<proteinExistence type="predicted"/>
<dbReference type="EMBL" id="AE017285">
    <property type="protein sequence ID" value="AAS95832.1"/>
    <property type="molecule type" value="Genomic_DNA"/>
</dbReference>
<reference evidence="1 2" key="1">
    <citation type="journal article" date="2004" name="Nat. Biotechnol.">
        <title>The genome sequence of the anaerobic, sulfate-reducing bacterium Desulfovibrio vulgaris Hildenborough.</title>
        <authorList>
            <person name="Heidelberg J.F."/>
            <person name="Seshadri R."/>
            <person name="Haveman S.A."/>
            <person name="Hemme C.L."/>
            <person name="Paulsen I.T."/>
            <person name="Kolonay J.F."/>
            <person name="Eisen J.A."/>
            <person name="Ward N."/>
            <person name="Methe B."/>
            <person name="Brinkac L.M."/>
            <person name="Daugherty S.C."/>
            <person name="Deboy R.T."/>
            <person name="Dodson R.J."/>
            <person name="Durkin A.S."/>
            <person name="Madupu R."/>
            <person name="Nelson W.C."/>
            <person name="Sullivan S.A."/>
            <person name="Fouts D."/>
            <person name="Haft D.H."/>
            <person name="Selengut J."/>
            <person name="Peterson J.D."/>
            <person name="Davidsen T.M."/>
            <person name="Zafar N."/>
            <person name="Zhou L."/>
            <person name="Radune D."/>
            <person name="Dimitrov G."/>
            <person name="Hance M."/>
            <person name="Tran K."/>
            <person name="Khouri H."/>
            <person name="Gill J."/>
            <person name="Utterback T.R."/>
            <person name="Feldblyum T.V."/>
            <person name="Wall J.D."/>
            <person name="Voordouw G."/>
            <person name="Fraser C.M."/>
        </authorList>
    </citation>
    <scope>NUCLEOTIDE SEQUENCE [LARGE SCALE GENOMIC DNA]</scope>
    <source>
        <strain evidence="2">ATCC 29579 / DSM 644 / NCIMB 8303 / VKM B-1760 / Hildenborough</strain>
    </source>
</reference>
<protein>
    <submittedName>
        <fullName evidence="1">Uncharacterized protein</fullName>
    </submittedName>
</protein>